<dbReference type="AlphaFoldDB" id="A0A1G5MTT8"/>
<sequence>MKWQAQGEYLVISNTIPAYKVSKVFIRAEAEYRPSFCGEFISLFVPTFDEAKAICERHHQIMGEAQEAA</sequence>
<comment type="caution">
    <text evidence="1">The sequence shown here is derived from an EMBL/GenBank/DDBJ whole genome shotgun (WGS) entry which is preliminary data.</text>
</comment>
<dbReference type="Proteomes" id="UP000183046">
    <property type="component" value="Unassembled WGS sequence"/>
</dbReference>
<protein>
    <submittedName>
        <fullName evidence="1">Uncharacterized protein</fullName>
    </submittedName>
</protein>
<dbReference type="EMBL" id="FMWB01000003">
    <property type="protein sequence ID" value="SCZ28687.1"/>
    <property type="molecule type" value="Genomic_DNA"/>
</dbReference>
<organism evidence="1 2">
    <name type="scientific">Pseudomonas oryzihabitans</name>
    <dbReference type="NCBI Taxonomy" id="47885"/>
    <lineage>
        <taxon>Bacteria</taxon>
        <taxon>Pseudomonadati</taxon>
        <taxon>Pseudomonadota</taxon>
        <taxon>Gammaproteobacteria</taxon>
        <taxon>Pseudomonadales</taxon>
        <taxon>Pseudomonadaceae</taxon>
        <taxon>Pseudomonas</taxon>
    </lineage>
</organism>
<gene>
    <name evidence="1" type="ORF">SAMN05216279_10399</name>
</gene>
<evidence type="ECO:0000313" key="1">
    <source>
        <dbReference type="EMBL" id="SCZ28687.1"/>
    </source>
</evidence>
<dbReference type="OrthoDB" id="6942283at2"/>
<dbReference type="RefSeq" id="WP_074583563.1">
    <property type="nucleotide sequence ID" value="NZ_FMWB01000003.1"/>
</dbReference>
<name>A0A1G5MTT8_9PSED</name>
<evidence type="ECO:0000313" key="2">
    <source>
        <dbReference type="Proteomes" id="UP000183046"/>
    </source>
</evidence>
<reference evidence="2" key="1">
    <citation type="submission" date="2016-10" db="EMBL/GenBank/DDBJ databases">
        <authorList>
            <person name="de Groot N.N."/>
        </authorList>
    </citation>
    <scope>NUCLEOTIDE SEQUENCE [LARGE SCALE GENOMIC DNA]</scope>
    <source>
        <strain evidence="2">DSM 15758</strain>
    </source>
</reference>
<accession>A0A1G5MTT8</accession>
<proteinExistence type="predicted"/>